<dbReference type="InterPro" id="IPR009003">
    <property type="entry name" value="Peptidase_S1_PA"/>
</dbReference>
<reference evidence="1" key="1">
    <citation type="submission" date="2023-01" db="EMBL/GenBank/DDBJ databases">
        <title>Genome assembly of the deep-sea coral Lophelia pertusa.</title>
        <authorList>
            <person name="Herrera S."/>
            <person name="Cordes E."/>
        </authorList>
    </citation>
    <scope>NUCLEOTIDE SEQUENCE</scope>
    <source>
        <strain evidence="1">USNM1676648</strain>
        <tissue evidence="1">Polyp</tissue>
    </source>
</reference>
<accession>A0A9W9ZVB2</accession>
<evidence type="ECO:0000313" key="1">
    <source>
        <dbReference type="EMBL" id="KAJ7388115.1"/>
    </source>
</evidence>
<dbReference type="SUPFAM" id="SSF50494">
    <property type="entry name" value="Trypsin-like serine proteases"/>
    <property type="match status" value="1"/>
</dbReference>
<evidence type="ECO:0000313" key="2">
    <source>
        <dbReference type="Proteomes" id="UP001163046"/>
    </source>
</evidence>
<dbReference type="Pfam" id="PF13365">
    <property type="entry name" value="Trypsin_2"/>
    <property type="match status" value="1"/>
</dbReference>
<sequence>MCRYQKSRISSTNRLMNKGQHVIETYLNETKNYAIRISNAAIDDLPCKVAHYDPGKDLALLYCPELNVEQSGICPLQLSNQLLLPGMSIFSFGYPISHTGETALFLNGNVSGSKKTLAGHSMVVLNCALNSGNSGGPILCWVNGQLKVVGVATQKHFKEILSFEEIDTIEKIRKSLETHTIPDALRDYQYHLPDSCRTALPSCRDSMFLLTLKLYDAFETHTQFNLSNALPGRLVVEFIENSISEYTGEDKEELAEIVKLSSNDSVNILPSDGPLSALFKSAINIVFRYR</sequence>
<dbReference type="Gene3D" id="2.40.10.120">
    <property type="match status" value="1"/>
</dbReference>
<proteinExistence type="predicted"/>
<protein>
    <recommendedName>
        <fullName evidence="3">Serine protease</fullName>
    </recommendedName>
</protein>
<dbReference type="OrthoDB" id="5979937at2759"/>
<name>A0A9W9ZVB2_9CNID</name>
<dbReference type="Proteomes" id="UP001163046">
    <property type="component" value="Unassembled WGS sequence"/>
</dbReference>
<organism evidence="1 2">
    <name type="scientific">Desmophyllum pertusum</name>
    <dbReference type="NCBI Taxonomy" id="174260"/>
    <lineage>
        <taxon>Eukaryota</taxon>
        <taxon>Metazoa</taxon>
        <taxon>Cnidaria</taxon>
        <taxon>Anthozoa</taxon>
        <taxon>Hexacorallia</taxon>
        <taxon>Scleractinia</taxon>
        <taxon>Caryophylliina</taxon>
        <taxon>Caryophylliidae</taxon>
        <taxon>Desmophyllum</taxon>
    </lineage>
</organism>
<keyword evidence="2" id="KW-1185">Reference proteome</keyword>
<gene>
    <name evidence="1" type="ORF">OS493_039743</name>
</gene>
<comment type="caution">
    <text evidence="1">The sequence shown here is derived from an EMBL/GenBank/DDBJ whole genome shotgun (WGS) entry which is preliminary data.</text>
</comment>
<evidence type="ECO:0008006" key="3">
    <source>
        <dbReference type="Google" id="ProtNLM"/>
    </source>
</evidence>
<dbReference type="AlphaFoldDB" id="A0A9W9ZVB2"/>
<dbReference type="EMBL" id="MU825631">
    <property type="protein sequence ID" value="KAJ7388115.1"/>
    <property type="molecule type" value="Genomic_DNA"/>
</dbReference>